<dbReference type="RefSeq" id="WP_052349435.1">
    <property type="nucleotide sequence ID" value="NZ_JFZT01000021.1"/>
</dbReference>
<sequence>MESHHVISSLLDIIAKMDKELGYIGPPENFSQENESSEIEILGYCEEHSTLTNFSYLDSSSRMITIKGVRVYMGSLFMSDPNFTLAIPQVIPTQFLALKASSSVLENISRDNIISSYVKVTSPAGIPYDQNYKDDNISDELRISLENYAISKSSSITIVDGPVIPGPNLTFLSEEYKSAFEKLINDRVNYFPTLIGVVKRLDMSYKLSKVKEFNQIIKKFSKIRPPDTKAIEIISQKGEDPFITPILKENWGSLVRYMVYVKVRNSVFRVESTNLDILCKGVNTTIDRSGVRGIPDFIEIADRISKRLSASIFILSFILGSKIGVSYDDWGKFWEASEEIREHDI</sequence>
<dbReference type="STRING" id="1160895.CM19_03965"/>
<feature type="domain" description="NurA" evidence="1">
    <location>
        <begin position="52"/>
        <end position="307"/>
    </location>
</feature>
<dbReference type="Proteomes" id="UP000024332">
    <property type="component" value="Unassembled WGS sequence"/>
</dbReference>
<name>A0A031LQH0_9CREN</name>
<dbReference type="EMBL" id="JFZT01000021">
    <property type="protein sequence ID" value="EZQ10592.1"/>
    <property type="molecule type" value="Genomic_DNA"/>
</dbReference>
<dbReference type="AlphaFoldDB" id="A0A031LQH0"/>
<gene>
    <name evidence="2" type="ORF">CM19_03965</name>
</gene>
<evidence type="ECO:0000313" key="2">
    <source>
        <dbReference type="EMBL" id="EZQ10592.1"/>
    </source>
</evidence>
<protein>
    <submittedName>
        <fullName evidence="2">Nuclease NurA</fullName>
    </submittedName>
</protein>
<keyword evidence="3" id="KW-1185">Reference proteome</keyword>
<reference evidence="2 3" key="1">
    <citation type="submission" date="2014-03" db="EMBL/GenBank/DDBJ databases">
        <title>Draft genome sequence of the novel thermoacidophilic archaea Acidianus copahuensis ALE1 strain, isolated from Copahue volcanic area in Neuquen Argentina.</title>
        <authorList>
            <person name="Urbieta M.S."/>
            <person name="Rascovan N."/>
            <person name="Castro C."/>
            <person name="Revale S."/>
            <person name="Giaveno M.A."/>
            <person name="Vazquez M.P."/>
            <person name="Donati E.R."/>
        </authorList>
    </citation>
    <scope>NUCLEOTIDE SEQUENCE [LARGE SCALE GENOMIC DNA]</scope>
    <source>
        <strain evidence="2 3">ALE1</strain>
    </source>
</reference>
<dbReference type="OrthoDB" id="43793at2157"/>
<dbReference type="InterPro" id="IPR018977">
    <property type="entry name" value="NurA_domain"/>
</dbReference>
<accession>A0A031LQH0</accession>
<proteinExistence type="predicted"/>
<evidence type="ECO:0000313" key="3">
    <source>
        <dbReference type="Proteomes" id="UP000024332"/>
    </source>
</evidence>
<organism evidence="2 3">
    <name type="scientific">Candidatus Acidianus copahuensis</name>
    <dbReference type="NCBI Taxonomy" id="1160895"/>
    <lineage>
        <taxon>Archaea</taxon>
        <taxon>Thermoproteota</taxon>
        <taxon>Thermoprotei</taxon>
        <taxon>Sulfolobales</taxon>
        <taxon>Sulfolobaceae</taxon>
        <taxon>Acidianus</taxon>
    </lineage>
</organism>
<dbReference type="SMART" id="SM00933">
    <property type="entry name" value="NurA"/>
    <property type="match status" value="1"/>
</dbReference>
<comment type="caution">
    <text evidence="2">The sequence shown here is derived from an EMBL/GenBank/DDBJ whole genome shotgun (WGS) entry which is preliminary data.</text>
</comment>
<evidence type="ECO:0000259" key="1">
    <source>
        <dbReference type="SMART" id="SM00933"/>
    </source>
</evidence>
<dbReference type="Pfam" id="PF09376">
    <property type="entry name" value="NurA"/>
    <property type="match status" value="1"/>
</dbReference>